<dbReference type="GO" id="GO:0005739">
    <property type="term" value="C:mitochondrion"/>
    <property type="evidence" value="ECO:0007669"/>
    <property type="project" value="UniProtKB-SubCell"/>
</dbReference>
<evidence type="ECO:0000256" key="8">
    <source>
        <dbReference type="ARBA" id="ARBA00023274"/>
    </source>
</evidence>
<keyword evidence="5" id="KW-0175">Coiled coil</keyword>
<name>A0A1Y3BLD5_EURMA</name>
<evidence type="ECO:0000256" key="1">
    <source>
        <dbReference type="ARBA" id="ARBA00004123"/>
    </source>
</evidence>
<keyword evidence="9" id="KW-0131">Cell cycle</keyword>
<dbReference type="Gene3D" id="6.10.280.120">
    <property type="entry name" value="Growth arrest and DNA-damage-inducible proteins-interacting protein 1"/>
    <property type="match status" value="1"/>
</dbReference>
<evidence type="ECO:0000256" key="6">
    <source>
        <dbReference type="ARBA" id="ARBA00023128"/>
    </source>
</evidence>
<keyword evidence="7" id="KW-0539">Nucleus</keyword>
<dbReference type="OrthoDB" id="6247992at2759"/>
<comment type="caution">
    <text evidence="15">The sequence shown here is derived from an EMBL/GenBank/DDBJ whole genome shotgun (WGS) entry which is preliminary data.</text>
</comment>
<keyword evidence="4" id="KW-0689">Ribosomal protein</keyword>
<keyword evidence="6" id="KW-0496">Mitochondrion</keyword>
<sequence>MSSRFLRNILNNPKLPSRDIPQHVRDRATGTLNSQQKPTFVWQYRKIQIRKRFATFGKSSGLKPGICWPSKDELNYMKQFDATFEKSIESMRENLLQTQKAEQEKRNKREKQIVANLKKLPKMKEEFWKNYHNLYSEIEEEKSKKAKLIQDVREYLGYDIEPNDPRFEEALAKKDEEAKVAMRAARKLEKQRQHMEMLQALVSEALEKEKSTAKQTDGKKDDNSDSTTSTSQ</sequence>
<protein>
    <recommendedName>
        <fullName evidence="11">Large ribosomal subunit protein mL64</fullName>
    </recommendedName>
    <alternativeName>
        <fullName evidence="10">39S ribosomal protein L59, mitochondrial</fullName>
    </alternativeName>
    <alternativeName>
        <fullName evidence="12">Growth arrest and DNA damage-inducible proteins-interacting protein 1</fullName>
    </alternativeName>
</protein>
<dbReference type="InterPro" id="IPR018472">
    <property type="entry name" value="Ribosomal_mL64"/>
</dbReference>
<keyword evidence="8" id="KW-0687">Ribonucleoprotein</keyword>
<keyword evidence="16" id="KW-1185">Reference proteome</keyword>
<evidence type="ECO:0000256" key="10">
    <source>
        <dbReference type="ARBA" id="ARBA00030700"/>
    </source>
</evidence>
<dbReference type="GO" id="GO:0005840">
    <property type="term" value="C:ribosome"/>
    <property type="evidence" value="ECO:0007669"/>
    <property type="project" value="UniProtKB-KW"/>
</dbReference>
<dbReference type="EMBL" id="MUJZ01017409">
    <property type="protein sequence ID" value="OTF80613.1"/>
    <property type="molecule type" value="Genomic_DNA"/>
</dbReference>
<dbReference type="AlphaFoldDB" id="A0A1Y3BLD5"/>
<dbReference type="GO" id="GO:1990904">
    <property type="term" value="C:ribonucleoprotein complex"/>
    <property type="evidence" value="ECO:0007669"/>
    <property type="project" value="UniProtKB-KW"/>
</dbReference>
<dbReference type="InterPro" id="IPR043035">
    <property type="entry name" value="Ribosomal_mL64_sf"/>
</dbReference>
<dbReference type="PANTHER" id="PTHR31761">
    <property type="entry name" value="GROWTH ARREST AND DNA DAMAGE-INDUCIBLE PROTEINS-INTERACTING PROTEIN 1 GADD45GIP1"/>
    <property type="match status" value="1"/>
</dbReference>
<evidence type="ECO:0000256" key="9">
    <source>
        <dbReference type="ARBA" id="ARBA00023306"/>
    </source>
</evidence>
<organism evidence="15 16">
    <name type="scientific">Euroglyphus maynei</name>
    <name type="common">Mayne's house dust mite</name>
    <dbReference type="NCBI Taxonomy" id="6958"/>
    <lineage>
        <taxon>Eukaryota</taxon>
        <taxon>Metazoa</taxon>
        <taxon>Ecdysozoa</taxon>
        <taxon>Arthropoda</taxon>
        <taxon>Chelicerata</taxon>
        <taxon>Arachnida</taxon>
        <taxon>Acari</taxon>
        <taxon>Acariformes</taxon>
        <taxon>Sarcoptiformes</taxon>
        <taxon>Astigmata</taxon>
        <taxon>Psoroptidia</taxon>
        <taxon>Analgoidea</taxon>
        <taxon>Pyroglyphidae</taxon>
        <taxon>Pyroglyphinae</taxon>
        <taxon>Euroglyphus</taxon>
    </lineage>
</organism>
<comment type="function">
    <text evidence="13">Acts as a negative regulator of G1 to S cell cycle phase progression by inhibiting cyclin-dependent kinases. Inhibitory effects are additive with GADD45 proteins but also occur in the absence of GADD45 proteins. Acts as a repressor of the orphan nuclear receptor NR4A1 by inhibiting AB domain-mediated transcriptional activity. May be involved in the hormone-mediated regulation of NR4A1 transcriptional activity. May play a role in mitochondrial protein synthesis.</text>
</comment>
<evidence type="ECO:0000313" key="16">
    <source>
        <dbReference type="Proteomes" id="UP000194236"/>
    </source>
</evidence>
<comment type="similarity">
    <text evidence="3">Belongs to the mitochondrion-specific ribosomal protein mL64 family.</text>
</comment>
<evidence type="ECO:0000256" key="5">
    <source>
        <dbReference type="ARBA" id="ARBA00023054"/>
    </source>
</evidence>
<dbReference type="Proteomes" id="UP000194236">
    <property type="component" value="Unassembled WGS sequence"/>
</dbReference>
<comment type="subcellular location">
    <subcellularLocation>
        <location evidence="2">Mitochondrion</location>
    </subcellularLocation>
    <subcellularLocation>
        <location evidence="1">Nucleus</location>
    </subcellularLocation>
</comment>
<evidence type="ECO:0000256" key="14">
    <source>
        <dbReference type="SAM" id="MobiDB-lite"/>
    </source>
</evidence>
<dbReference type="GO" id="GO:0005634">
    <property type="term" value="C:nucleus"/>
    <property type="evidence" value="ECO:0007669"/>
    <property type="project" value="UniProtKB-SubCell"/>
</dbReference>
<accession>A0A1Y3BLD5</accession>
<proteinExistence type="inferred from homology"/>
<evidence type="ECO:0000313" key="15">
    <source>
        <dbReference type="EMBL" id="OTF80613.1"/>
    </source>
</evidence>
<dbReference type="Pfam" id="PF10147">
    <property type="entry name" value="CR6_interact"/>
    <property type="match status" value="1"/>
</dbReference>
<evidence type="ECO:0000256" key="12">
    <source>
        <dbReference type="ARBA" id="ARBA00035485"/>
    </source>
</evidence>
<feature type="compositionally biased region" description="Basic and acidic residues" evidence="14">
    <location>
        <begin position="205"/>
        <end position="223"/>
    </location>
</feature>
<evidence type="ECO:0000256" key="4">
    <source>
        <dbReference type="ARBA" id="ARBA00022980"/>
    </source>
</evidence>
<evidence type="ECO:0000256" key="2">
    <source>
        <dbReference type="ARBA" id="ARBA00004173"/>
    </source>
</evidence>
<evidence type="ECO:0000256" key="13">
    <source>
        <dbReference type="ARBA" id="ARBA00060144"/>
    </source>
</evidence>
<dbReference type="PANTHER" id="PTHR31761:SF1">
    <property type="entry name" value="LARGE RIBOSOMAL SUBUNIT PROTEIN ML64"/>
    <property type="match status" value="1"/>
</dbReference>
<reference evidence="15 16" key="1">
    <citation type="submission" date="2017-03" db="EMBL/GenBank/DDBJ databases">
        <title>Genome Survey of Euroglyphus maynei.</title>
        <authorList>
            <person name="Arlian L.G."/>
            <person name="Morgan M.S."/>
            <person name="Rider S.D."/>
        </authorList>
    </citation>
    <scope>NUCLEOTIDE SEQUENCE [LARGE SCALE GENOMIC DNA]</scope>
    <source>
        <strain evidence="15">Arlian Lab</strain>
        <tissue evidence="15">Whole body</tissue>
    </source>
</reference>
<evidence type="ECO:0000256" key="7">
    <source>
        <dbReference type="ARBA" id="ARBA00023242"/>
    </source>
</evidence>
<feature type="region of interest" description="Disordered" evidence="14">
    <location>
        <begin position="201"/>
        <end position="232"/>
    </location>
</feature>
<gene>
    <name evidence="15" type="ORF">BLA29_002159</name>
</gene>
<evidence type="ECO:0000256" key="11">
    <source>
        <dbReference type="ARBA" id="ARBA00035184"/>
    </source>
</evidence>
<evidence type="ECO:0000256" key="3">
    <source>
        <dbReference type="ARBA" id="ARBA00005421"/>
    </source>
</evidence>